<dbReference type="PANTHER" id="PTHR43335:SF8">
    <property type="entry name" value="ABC TRANSPORTER, ATP-BINDING PROTEIN"/>
    <property type="match status" value="1"/>
</dbReference>
<dbReference type="Gene3D" id="3.40.50.300">
    <property type="entry name" value="P-loop containing nucleotide triphosphate hydrolases"/>
    <property type="match status" value="1"/>
</dbReference>
<feature type="domain" description="ABC transporter" evidence="5">
    <location>
        <begin position="7"/>
        <end position="234"/>
    </location>
</feature>
<proteinExistence type="inferred from homology"/>
<dbReference type="RefSeq" id="WP_208025450.1">
    <property type="nucleotide sequence ID" value="NZ_JAVGVR010000001.1"/>
</dbReference>
<evidence type="ECO:0000259" key="5">
    <source>
        <dbReference type="PROSITE" id="PS50893"/>
    </source>
</evidence>
<evidence type="ECO:0000313" key="6">
    <source>
        <dbReference type="EMBL" id="MDQ6597953.1"/>
    </source>
</evidence>
<organism evidence="6 7">
    <name type="scientific">Bacillus salipaludis</name>
    <dbReference type="NCBI Taxonomy" id="2547811"/>
    <lineage>
        <taxon>Bacteria</taxon>
        <taxon>Bacillati</taxon>
        <taxon>Bacillota</taxon>
        <taxon>Bacilli</taxon>
        <taxon>Bacillales</taxon>
        <taxon>Bacillaceae</taxon>
        <taxon>Bacillus</taxon>
    </lineage>
</organism>
<dbReference type="PROSITE" id="PS00211">
    <property type="entry name" value="ABC_TRANSPORTER_1"/>
    <property type="match status" value="1"/>
</dbReference>
<dbReference type="SUPFAM" id="SSF52540">
    <property type="entry name" value="P-loop containing nucleoside triphosphate hydrolases"/>
    <property type="match status" value="1"/>
</dbReference>
<dbReference type="Pfam" id="PF00005">
    <property type="entry name" value="ABC_tran"/>
    <property type="match status" value="1"/>
</dbReference>
<dbReference type="PROSITE" id="PS50893">
    <property type="entry name" value="ABC_TRANSPORTER_2"/>
    <property type="match status" value="1"/>
</dbReference>
<name>A0AA90R0J1_9BACI</name>
<evidence type="ECO:0000256" key="2">
    <source>
        <dbReference type="ARBA" id="ARBA00022448"/>
    </source>
</evidence>
<comment type="similarity">
    <text evidence="1">Belongs to the ABC transporter superfamily.</text>
</comment>
<dbReference type="AlphaFoldDB" id="A0AA90R0J1"/>
<evidence type="ECO:0000313" key="7">
    <source>
        <dbReference type="Proteomes" id="UP001178888"/>
    </source>
</evidence>
<dbReference type="PANTHER" id="PTHR43335">
    <property type="entry name" value="ABC TRANSPORTER, ATP-BINDING PROTEIN"/>
    <property type="match status" value="1"/>
</dbReference>
<dbReference type="InterPro" id="IPR003439">
    <property type="entry name" value="ABC_transporter-like_ATP-bd"/>
</dbReference>
<keyword evidence="7" id="KW-1185">Reference proteome</keyword>
<keyword evidence="4 6" id="KW-0067">ATP-binding</keyword>
<comment type="caution">
    <text evidence="6">The sequence shown here is derived from an EMBL/GenBank/DDBJ whole genome shotgun (WGS) entry which is preliminary data.</text>
</comment>
<dbReference type="InterPro" id="IPR017871">
    <property type="entry name" value="ABC_transporter-like_CS"/>
</dbReference>
<dbReference type="Proteomes" id="UP001178888">
    <property type="component" value="Unassembled WGS sequence"/>
</dbReference>
<accession>A0AA90R0J1</accession>
<dbReference type="GO" id="GO:0016887">
    <property type="term" value="F:ATP hydrolysis activity"/>
    <property type="evidence" value="ECO:0007669"/>
    <property type="project" value="InterPro"/>
</dbReference>
<keyword evidence="2" id="KW-0813">Transport</keyword>
<evidence type="ECO:0000256" key="3">
    <source>
        <dbReference type="ARBA" id="ARBA00022741"/>
    </source>
</evidence>
<reference evidence="6" key="1">
    <citation type="submission" date="2023-08" db="EMBL/GenBank/DDBJ databases">
        <title>Nitrogen cycling bacteria in agricultural field soils.</title>
        <authorList>
            <person name="Jang J."/>
        </authorList>
    </citation>
    <scope>NUCLEOTIDE SEQUENCE</scope>
    <source>
        <strain evidence="6">PS3-36</strain>
    </source>
</reference>
<sequence>MEFESAVKISGLVKTFNQKEVIKNCNMTVSKGSVYGLLGVNGAGKTTIFKLLLGLLHPTAGQIEIFGKDIQIGENCILRDVGNMIETPIFYEHLSAIENLEIHLSYMGIQNTDIQKTLGTVGLHDIGNQPVSQFSLGMRQRLGIARAIIHQPKLLILDEPINGLDPVGIREMRELFKDLVKKHDMTILVSSHILSEIEHIADVIGIIVDGSIVQEIELATIEKDSADGLEEYFLNIVHGGMKQHA</sequence>
<dbReference type="InterPro" id="IPR027417">
    <property type="entry name" value="P-loop_NTPase"/>
</dbReference>
<dbReference type="EMBL" id="JAVGVR010000001">
    <property type="protein sequence ID" value="MDQ6597953.1"/>
    <property type="molecule type" value="Genomic_DNA"/>
</dbReference>
<evidence type="ECO:0000256" key="1">
    <source>
        <dbReference type="ARBA" id="ARBA00005417"/>
    </source>
</evidence>
<evidence type="ECO:0000256" key="4">
    <source>
        <dbReference type="ARBA" id="ARBA00022840"/>
    </source>
</evidence>
<keyword evidence="3" id="KW-0547">Nucleotide-binding</keyword>
<protein>
    <submittedName>
        <fullName evidence="6">ATP-binding cassette domain-containing protein</fullName>
    </submittedName>
</protein>
<dbReference type="GO" id="GO:0005524">
    <property type="term" value="F:ATP binding"/>
    <property type="evidence" value="ECO:0007669"/>
    <property type="project" value="UniProtKB-KW"/>
</dbReference>
<dbReference type="InterPro" id="IPR003593">
    <property type="entry name" value="AAA+_ATPase"/>
</dbReference>
<gene>
    <name evidence="6" type="ORF">RCG21_16575</name>
</gene>
<dbReference type="SMART" id="SM00382">
    <property type="entry name" value="AAA"/>
    <property type="match status" value="1"/>
</dbReference>